<evidence type="ECO:0008006" key="3">
    <source>
        <dbReference type="Google" id="ProtNLM"/>
    </source>
</evidence>
<sequence length="154" mass="17657">IEEVLVPSWVKKPPFDSGLKAGGTLKANDWQIIFSLYLPLALLSLWKEESSIRADNYSEMAPVLDTSMHLMCASILMAKRTSSHEERERFLQHYTAHIHGLKENFPGFAVPNHHLGFHVYDFIRLFGPVHNFWCFPGERLIGKLQKIRTNDLPG</sequence>
<dbReference type="Proteomes" id="UP001163828">
    <property type="component" value="Unassembled WGS sequence"/>
</dbReference>
<protein>
    <recommendedName>
        <fullName evidence="3">DUF4218 domain-containing protein</fullName>
    </recommendedName>
</protein>
<keyword evidence="2" id="KW-1185">Reference proteome</keyword>
<gene>
    <name evidence="1" type="ORF">F5050DRAFT_1823330</name>
</gene>
<evidence type="ECO:0000313" key="2">
    <source>
        <dbReference type="Proteomes" id="UP001163828"/>
    </source>
</evidence>
<dbReference type="EMBL" id="MU791821">
    <property type="protein sequence ID" value="KAJ3990606.1"/>
    <property type="molecule type" value="Genomic_DNA"/>
</dbReference>
<organism evidence="1 2">
    <name type="scientific">Lentinula boryana</name>
    <dbReference type="NCBI Taxonomy" id="40481"/>
    <lineage>
        <taxon>Eukaryota</taxon>
        <taxon>Fungi</taxon>
        <taxon>Dikarya</taxon>
        <taxon>Basidiomycota</taxon>
        <taxon>Agaricomycotina</taxon>
        <taxon>Agaricomycetes</taxon>
        <taxon>Agaricomycetidae</taxon>
        <taxon>Agaricales</taxon>
        <taxon>Marasmiineae</taxon>
        <taxon>Omphalotaceae</taxon>
        <taxon>Lentinula</taxon>
    </lineage>
</organism>
<comment type="caution">
    <text evidence="1">The sequence shown here is derived from an EMBL/GenBank/DDBJ whole genome shotgun (WGS) entry which is preliminary data.</text>
</comment>
<proteinExistence type="predicted"/>
<accession>A0ABQ8PVY4</accession>
<reference evidence="1" key="1">
    <citation type="submission" date="2022-08" db="EMBL/GenBank/DDBJ databases">
        <authorList>
            <consortium name="DOE Joint Genome Institute"/>
            <person name="Min B."/>
            <person name="Riley R."/>
            <person name="Sierra-Patev S."/>
            <person name="Naranjo-Ortiz M."/>
            <person name="Looney B."/>
            <person name="Konkel Z."/>
            <person name="Slot J.C."/>
            <person name="Sakamoto Y."/>
            <person name="Steenwyk J.L."/>
            <person name="Rokas A."/>
            <person name="Carro J."/>
            <person name="Camarero S."/>
            <person name="Ferreira P."/>
            <person name="Molpeceres G."/>
            <person name="Ruiz-Duenas F.J."/>
            <person name="Serrano A."/>
            <person name="Henrissat B."/>
            <person name="Drula E."/>
            <person name="Hughes K.W."/>
            <person name="Mata J.L."/>
            <person name="Ishikawa N.K."/>
            <person name="Vargas-Isla R."/>
            <person name="Ushijima S."/>
            <person name="Smith C.A."/>
            <person name="Ahrendt S."/>
            <person name="Andreopoulos W."/>
            <person name="He G."/>
            <person name="Labutti K."/>
            <person name="Lipzen A."/>
            <person name="Ng V."/>
            <person name="Sandor L."/>
            <person name="Barry K."/>
            <person name="Martinez A.T."/>
            <person name="Xiao Y."/>
            <person name="Gibbons J.G."/>
            <person name="Terashima K."/>
            <person name="Hibbett D.S."/>
            <person name="Grigoriev I.V."/>
        </authorList>
    </citation>
    <scope>NUCLEOTIDE SEQUENCE</scope>
    <source>
        <strain evidence="1">TFB10827</strain>
    </source>
</reference>
<feature type="non-terminal residue" evidence="1">
    <location>
        <position position="154"/>
    </location>
</feature>
<feature type="non-terminal residue" evidence="1">
    <location>
        <position position="1"/>
    </location>
</feature>
<name>A0ABQ8PVY4_9AGAR</name>
<evidence type="ECO:0000313" key="1">
    <source>
        <dbReference type="EMBL" id="KAJ3990606.1"/>
    </source>
</evidence>